<comment type="caution">
    <text evidence="2">The sequence shown here is derived from an EMBL/GenBank/DDBJ whole genome shotgun (WGS) entry which is preliminary data.</text>
</comment>
<dbReference type="EMBL" id="BDRX01000013">
    <property type="protein sequence ID" value="GBF89900.1"/>
    <property type="molecule type" value="Genomic_DNA"/>
</dbReference>
<dbReference type="AlphaFoldDB" id="A0A2V0NWF6"/>
<evidence type="ECO:0000256" key="1">
    <source>
        <dbReference type="SAM" id="SignalP"/>
    </source>
</evidence>
<feature type="chain" id="PRO_5016161647" evidence="1">
    <location>
        <begin position="38"/>
        <end position="384"/>
    </location>
</feature>
<gene>
    <name evidence="2" type="ORF">Rsub_02604</name>
</gene>
<name>A0A2V0NWF6_9CHLO</name>
<feature type="signal peptide" evidence="1">
    <location>
        <begin position="1"/>
        <end position="37"/>
    </location>
</feature>
<keyword evidence="1" id="KW-0732">Signal</keyword>
<evidence type="ECO:0000313" key="3">
    <source>
        <dbReference type="Proteomes" id="UP000247498"/>
    </source>
</evidence>
<organism evidence="2 3">
    <name type="scientific">Raphidocelis subcapitata</name>
    <dbReference type="NCBI Taxonomy" id="307507"/>
    <lineage>
        <taxon>Eukaryota</taxon>
        <taxon>Viridiplantae</taxon>
        <taxon>Chlorophyta</taxon>
        <taxon>core chlorophytes</taxon>
        <taxon>Chlorophyceae</taxon>
        <taxon>CS clade</taxon>
        <taxon>Sphaeropleales</taxon>
        <taxon>Selenastraceae</taxon>
        <taxon>Raphidocelis</taxon>
    </lineage>
</organism>
<proteinExistence type="predicted"/>
<protein>
    <submittedName>
        <fullName evidence="2">Uncharacterized protein</fullName>
    </submittedName>
</protein>
<sequence length="384" mass="41653">MDGPCARCSRRPGRPRRAAPLLLLALLLLGEAHPALTFSLPKVGLPIKTDTPWVDIEGITTVAEQGIRTIVGVVTGSAESIKNGLGAVFEGVGECLASLDKARLKVQEQAVKDVQRHIGVLETVGMLPTDVIAAAAEIVFPQVMKDPKPQLWRLLNPYESTWAEPRQPAQFQKITDPATQIPKDLVSHFFVHGAMYNGKASYAFNNYYLAFEYRAKYWVDVPGRGCAVYILAYDSDITDTNEGVARQGIVAVLGGIAAATAPSKVGTLSAAVIWRELKRRARITGAYLRGVVATFPHGESLSSGGGNFYIYSHSLGNQVVAHAFHTLYTASPGDSGRFKGWYAFAAAIPSASFAPNGGIYSNALKALDHRMYYFPYQGTIWIYS</sequence>
<keyword evidence="3" id="KW-1185">Reference proteome</keyword>
<dbReference type="Proteomes" id="UP000247498">
    <property type="component" value="Unassembled WGS sequence"/>
</dbReference>
<reference evidence="2 3" key="1">
    <citation type="journal article" date="2018" name="Sci. Rep.">
        <title>Raphidocelis subcapitata (=Pseudokirchneriella subcapitata) provides an insight into genome evolution and environmental adaptations in the Sphaeropleales.</title>
        <authorList>
            <person name="Suzuki S."/>
            <person name="Yamaguchi H."/>
            <person name="Nakajima N."/>
            <person name="Kawachi M."/>
        </authorList>
    </citation>
    <scope>NUCLEOTIDE SEQUENCE [LARGE SCALE GENOMIC DNA]</scope>
    <source>
        <strain evidence="2 3">NIES-35</strain>
    </source>
</reference>
<accession>A0A2V0NWF6</accession>
<dbReference type="InParanoid" id="A0A2V0NWF6"/>
<evidence type="ECO:0000313" key="2">
    <source>
        <dbReference type="EMBL" id="GBF89900.1"/>
    </source>
</evidence>